<dbReference type="RefSeq" id="WP_135118797.1">
    <property type="nucleotide sequence ID" value="NZ_SPQZ01000001.1"/>
</dbReference>
<evidence type="ECO:0000313" key="2">
    <source>
        <dbReference type="EMBL" id="TFV99901.1"/>
    </source>
</evidence>
<dbReference type="EMBL" id="SPQZ01000001">
    <property type="protein sequence ID" value="TFV99901.1"/>
    <property type="molecule type" value="Genomic_DNA"/>
</dbReference>
<proteinExistence type="predicted"/>
<evidence type="ECO:0000256" key="1">
    <source>
        <dbReference type="SAM" id="Phobius"/>
    </source>
</evidence>
<evidence type="ECO:0000313" key="3">
    <source>
        <dbReference type="Proteomes" id="UP000298127"/>
    </source>
</evidence>
<keyword evidence="1" id="KW-0812">Transmembrane</keyword>
<feature type="transmembrane region" description="Helical" evidence="1">
    <location>
        <begin position="6"/>
        <end position="23"/>
    </location>
</feature>
<protein>
    <submittedName>
        <fullName evidence="2">Uncharacterized protein</fullName>
    </submittedName>
</protein>
<name>A0A4Y9R5I9_9MICO</name>
<comment type="caution">
    <text evidence="2">The sequence shown here is derived from an EMBL/GenBank/DDBJ whole genome shotgun (WGS) entry which is preliminary data.</text>
</comment>
<gene>
    <name evidence="2" type="ORF">E4M00_01475</name>
</gene>
<reference evidence="2 3" key="1">
    <citation type="journal article" date="2018" name="J. Microbiol.">
        <title>Leifsonia flava sp. nov., a novel actinobacterium isolated from the rhizosphere of Aquilegia viridiflora.</title>
        <authorList>
            <person name="Cai Y."/>
            <person name="Tao W.Z."/>
            <person name="Ma Y.J."/>
            <person name="Cheng J."/>
            <person name="Zhang M.Y."/>
            <person name="Zhang Y.X."/>
        </authorList>
    </citation>
    <scope>NUCLEOTIDE SEQUENCE [LARGE SCALE GENOMIC DNA]</scope>
    <source>
        <strain evidence="2 3">SYP-B2174</strain>
    </source>
</reference>
<feature type="transmembrane region" description="Helical" evidence="1">
    <location>
        <begin position="35"/>
        <end position="56"/>
    </location>
</feature>
<keyword evidence="3" id="KW-1185">Reference proteome</keyword>
<keyword evidence="1" id="KW-0472">Membrane</keyword>
<sequence length="111" mass="12406">MIILLLIPTLIVPVFLAILWSVLRVLNPRFVSRPWFYLWAAAAVVVVPPLFGWMAMTGASTSDQFHSADPFAGIHMFYGLATATLGVLTLVVLWFMRPRVKRHQLTTGPAQ</sequence>
<organism evidence="2 3">
    <name type="scientific">Orlajensenia leifsoniae</name>
    <dbReference type="NCBI Taxonomy" id="2561933"/>
    <lineage>
        <taxon>Bacteria</taxon>
        <taxon>Bacillati</taxon>
        <taxon>Actinomycetota</taxon>
        <taxon>Actinomycetes</taxon>
        <taxon>Micrococcales</taxon>
        <taxon>Microbacteriaceae</taxon>
        <taxon>Orlajensenia</taxon>
    </lineage>
</organism>
<dbReference type="Proteomes" id="UP000298127">
    <property type="component" value="Unassembled WGS sequence"/>
</dbReference>
<keyword evidence="1" id="KW-1133">Transmembrane helix</keyword>
<accession>A0A4Y9R5I9</accession>
<feature type="transmembrane region" description="Helical" evidence="1">
    <location>
        <begin position="76"/>
        <end position="96"/>
    </location>
</feature>
<dbReference type="AlphaFoldDB" id="A0A4Y9R5I9"/>